<sequence>MGYAYYTVTRADGTEIEAGYDVTATCEQVGCTEEIARGLDNLCGSEPGAPEDGCGGYFCSRHLGYRDWESEEPQPENCKSCFEKRD</sequence>
<dbReference type="RefSeq" id="WP_344468490.1">
    <property type="nucleotide sequence ID" value="NZ_BAAANT010000041.1"/>
</dbReference>
<accession>A0ABN3A6A1</accession>
<comment type="caution">
    <text evidence="1">The sequence shown here is derived from an EMBL/GenBank/DDBJ whole genome shotgun (WGS) entry which is preliminary data.</text>
</comment>
<gene>
    <name evidence="1" type="ORF">GCM10009760_53060</name>
</gene>
<evidence type="ECO:0000313" key="1">
    <source>
        <dbReference type="EMBL" id="GAA2154291.1"/>
    </source>
</evidence>
<evidence type="ECO:0000313" key="2">
    <source>
        <dbReference type="Proteomes" id="UP001422759"/>
    </source>
</evidence>
<protein>
    <submittedName>
        <fullName evidence="1">Uncharacterized protein</fullName>
    </submittedName>
</protein>
<dbReference type="Proteomes" id="UP001422759">
    <property type="component" value="Unassembled WGS sequence"/>
</dbReference>
<name>A0ABN3A6A1_9ACTN</name>
<dbReference type="EMBL" id="BAAANT010000041">
    <property type="protein sequence ID" value="GAA2154291.1"/>
    <property type="molecule type" value="Genomic_DNA"/>
</dbReference>
<organism evidence="1 2">
    <name type="scientific">Kitasatospora kazusensis</name>
    <dbReference type="NCBI Taxonomy" id="407974"/>
    <lineage>
        <taxon>Bacteria</taxon>
        <taxon>Bacillati</taxon>
        <taxon>Actinomycetota</taxon>
        <taxon>Actinomycetes</taxon>
        <taxon>Kitasatosporales</taxon>
        <taxon>Streptomycetaceae</taxon>
        <taxon>Kitasatospora</taxon>
    </lineage>
</organism>
<reference evidence="1 2" key="1">
    <citation type="journal article" date="2019" name="Int. J. Syst. Evol. Microbiol.">
        <title>The Global Catalogue of Microorganisms (GCM) 10K type strain sequencing project: providing services to taxonomists for standard genome sequencing and annotation.</title>
        <authorList>
            <consortium name="The Broad Institute Genomics Platform"/>
            <consortium name="The Broad Institute Genome Sequencing Center for Infectious Disease"/>
            <person name="Wu L."/>
            <person name="Ma J."/>
        </authorList>
    </citation>
    <scope>NUCLEOTIDE SEQUENCE [LARGE SCALE GENOMIC DNA]</scope>
    <source>
        <strain evidence="1 2">JCM 14560</strain>
    </source>
</reference>
<keyword evidence="2" id="KW-1185">Reference proteome</keyword>
<proteinExistence type="predicted"/>